<dbReference type="EMBL" id="JABFCX010000003">
    <property type="protein sequence ID" value="NNU16679.1"/>
    <property type="molecule type" value="Genomic_DNA"/>
</dbReference>
<dbReference type="RefSeq" id="WP_173199370.1">
    <property type="nucleotide sequence ID" value="NZ_JABFCX010000003.1"/>
</dbReference>
<dbReference type="Proteomes" id="UP000536835">
    <property type="component" value="Unassembled WGS sequence"/>
</dbReference>
<organism evidence="1 2">
    <name type="scientific">Parvularcula mediterranea</name>
    <dbReference type="NCBI Taxonomy" id="2732508"/>
    <lineage>
        <taxon>Bacteria</taxon>
        <taxon>Pseudomonadati</taxon>
        <taxon>Pseudomonadota</taxon>
        <taxon>Alphaproteobacteria</taxon>
        <taxon>Parvularculales</taxon>
        <taxon>Parvularculaceae</taxon>
        <taxon>Parvularcula</taxon>
    </lineage>
</organism>
<comment type="caution">
    <text evidence="1">The sequence shown here is derived from an EMBL/GenBank/DDBJ whole genome shotgun (WGS) entry which is preliminary data.</text>
</comment>
<dbReference type="AlphaFoldDB" id="A0A7Y3RM82"/>
<protein>
    <recommendedName>
        <fullName evidence="3">DUF2268 domain-containing protein</fullName>
    </recommendedName>
</protein>
<gene>
    <name evidence="1" type="ORF">HK107_10135</name>
</gene>
<evidence type="ECO:0008006" key="3">
    <source>
        <dbReference type="Google" id="ProtNLM"/>
    </source>
</evidence>
<evidence type="ECO:0000313" key="2">
    <source>
        <dbReference type="Proteomes" id="UP000536835"/>
    </source>
</evidence>
<reference evidence="1 2" key="1">
    <citation type="submission" date="2020-05" db="EMBL/GenBank/DDBJ databases">
        <title>Parvularcula mediterraneae sp. nov., isolated from polypropylene straw from shallow seawater of the seashore of Laganas in Zakynthos island, Greece.</title>
        <authorList>
            <person name="Szabo I."/>
            <person name="Al-Omari J."/>
            <person name="Rado J."/>
            <person name="Szerdahelyi G.S."/>
        </authorList>
    </citation>
    <scope>NUCLEOTIDE SEQUENCE [LARGE SCALE GENOMIC DNA]</scope>
    <source>
        <strain evidence="1 2">ZS-1/3</strain>
    </source>
</reference>
<evidence type="ECO:0000313" key="1">
    <source>
        <dbReference type="EMBL" id="NNU16679.1"/>
    </source>
</evidence>
<proteinExistence type="predicted"/>
<name>A0A7Y3RM82_9PROT</name>
<accession>A0A7Y3RM82</accession>
<sequence>MAALLTAFAPNASAEEVPEWIERQVAVQAESLAQVLDLPRVPFLTLDYDRETPIEGLRVLDADAGPEKATIRFRGDWTTPDADMRDLIARNLAHELAHVWQYRTGQPSETRFLHEGFAEAMAVEALIACGDVCGGDPAALAREQEARCRSSMSRGPLIAEDSRVKGYGCGAVVTLAAARKAEMSVQAFYLAFAATKRSNQDFLDVARERAGQDFAVAAFSFLNTDHSLAKPETVIRRLKRGTL</sequence>
<keyword evidence="2" id="KW-1185">Reference proteome</keyword>